<dbReference type="PANTHER" id="PTHR22778">
    <property type="entry name" value="OVARIAN CANCER GENE-2 PROTEIN-RELATED"/>
    <property type="match status" value="1"/>
</dbReference>
<organism evidence="2 3">
    <name type="scientific">Cuscuta epithymum</name>
    <dbReference type="NCBI Taxonomy" id="186058"/>
    <lineage>
        <taxon>Eukaryota</taxon>
        <taxon>Viridiplantae</taxon>
        <taxon>Streptophyta</taxon>
        <taxon>Embryophyta</taxon>
        <taxon>Tracheophyta</taxon>
        <taxon>Spermatophyta</taxon>
        <taxon>Magnoliopsida</taxon>
        <taxon>eudicotyledons</taxon>
        <taxon>Gunneridae</taxon>
        <taxon>Pentapetalae</taxon>
        <taxon>asterids</taxon>
        <taxon>lamiids</taxon>
        <taxon>Solanales</taxon>
        <taxon>Convolvulaceae</taxon>
        <taxon>Cuscuteae</taxon>
        <taxon>Cuscuta</taxon>
        <taxon>Cuscuta subgen. Cuscuta</taxon>
    </lineage>
</organism>
<evidence type="ECO:0000313" key="2">
    <source>
        <dbReference type="EMBL" id="CAH9128743.1"/>
    </source>
</evidence>
<dbReference type="SUPFAM" id="SSF53474">
    <property type="entry name" value="alpha/beta-Hydrolases"/>
    <property type="match status" value="1"/>
</dbReference>
<dbReference type="Proteomes" id="UP001152523">
    <property type="component" value="Unassembled WGS sequence"/>
</dbReference>
<evidence type="ECO:0000259" key="1">
    <source>
        <dbReference type="Pfam" id="PF03959"/>
    </source>
</evidence>
<dbReference type="AlphaFoldDB" id="A0AAV0EZN8"/>
<dbReference type="Gene3D" id="3.40.50.1820">
    <property type="entry name" value="alpha/beta hydrolase"/>
    <property type="match status" value="1"/>
</dbReference>
<evidence type="ECO:0000313" key="3">
    <source>
        <dbReference type="Proteomes" id="UP001152523"/>
    </source>
</evidence>
<dbReference type="InterPro" id="IPR029058">
    <property type="entry name" value="AB_hydrolase_fold"/>
</dbReference>
<proteinExistence type="predicted"/>
<protein>
    <recommendedName>
        <fullName evidence="1">Serine hydrolase domain-containing protein</fullName>
    </recommendedName>
</protein>
<dbReference type="EMBL" id="CAMAPF010000951">
    <property type="protein sequence ID" value="CAH9128743.1"/>
    <property type="molecule type" value="Genomic_DNA"/>
</dbReference>
<comment type="caution">
    <text evidence="2">The sequence shown here is derived from an EMBL/GenBank/DDBJ whole genome shotgun (WGS) entry which is preliminary data.</text>
</comment>
<sequence>MEIKAIQGNLGSSNQWRKIKPRFLCLHGTRTNADILKIELLRKWDPVILDKIDLVFVDAPFPCRGKSDVEGIYDPPYYEWYHTNKEMTEPHEKVNECITYIEDCMIKYGPFDGLLGFSQGGIMAAVLALLQEKGLAITKIPKIKCVIIIGGAKVKDKPVAEKAYGSPIKCPSLHFIGKEDYMRESGKQLLQYFVDPVVIHHPKGHTIPRFDEKSLGEMLSFIERIERDINKTKEFFLGHKSML</sequence>
<dbReference type="InterPro" id="IPR005645">
    <property type="entry name" value="FSH-like_dom"/>
</dbReference>
<feature type="domain" description="Serine hydrolase" evidence="1">
    <location>
        <begin position="20"/>
        <end position="212"/>
    </location>
</feature>
<dbReference type="PANTHER" id="PTHR22778:SF51">
    <property type="entry name" value="DIHYDROFOLATE REDUCTASE"/>
    <property type="match status" value="1"/>
</dbReference>
<name>A0AAV0EZN8_9ASTE</name>
<dbReference type="Pfam" id="PF03959">
    <property type="entry name" value="FSH1"/>
    <property type="match status" value="1"/>
</dbReference>
<accession>A0AAV0EZN8</accession>
<keyword evidence="3" id="KW-1185">Reference proteome</keyword>
<reference evidence="2" key="1">
    <citation type="submission" date="2022-07" db="EMBL/GenBank/DDBJ databases">
        <authorList>
            <person name="Macas J."/>
            <person name="Novak P."/>
            <person name="Neumann P."/>
        </authorList>
    </citation>
    <scope>NUCLEOTIDE SEQUENCE</scope>
</reference>
<gene>
    <name evidence="2" type="ORF">CEPIT_LOCUS29307</name>
</gene>